<dbReference type="Proteomes" id="UP000245506">
    <property type="component" value="Unassembled WGS sequence"/>
</dbReference>
<proteinExistence type="inferred from homology"/>
<comment type="caution">
    <text evidence="12">The sequence shown here is derived from an EMBL/GenBank/DDBJ whole genome shotgun (WGS) entry which is preliminary data.</text>
</comment>
<comment type="subcellular location">
    <subcellularLocation>
        <location evidence="9">Cell membrane</location>
    </subcellularLocation>
    <subcellularLocation>
        <location evidence="1">Membrane</location>
    </subcellularLocation>
</comment>
<dbReference type="InterPro" id="IPR059000">
    <property type="entry name" value="ATPase_P-type_domA"/>
</dbReference>
<dbReference type="InterPro" id="IPR027256">
    <property type="entry name" value="P-typ_ATPase_IB"/>
</dbReference>
<accession>A0A317CEG2</accession>
<reference evidence="12 13" key="1">
    <citation type="submission" date="2018-05" db="EMBL/GenBank/DDBJ databases">
        <title>Leucothrix arctica sp. nov., isolated from Arctic seawater.</title>
        <authorList>
            <person name="Choi A."/>
            <person name="Baek K."/>
        </authorList>
    </citation>
    <scope>NUCLEOTIDE SEQUENCE [LARGE SCALE GENOMIC DNA]</scope>
    <source>
        <strain evidence="12 13">IMCC9719</strain>
    </source>
</reference>
<dbReference type="InterPro" id="IPR044492">
    <property type="entry name" value="P_typ_ATPase_HD_dom"/>
</dbReference>
<keyword evidence="9" id="KW-1003">Cell membrane</keyword>
<feature type="domain" description="P-type ATPase A" evidence="11">
    <location>
        <begin position="177"/>
        <end position="273"/>
    </location>
</feature>
<dbReference type="SFLD" id="SFLDG00002">
    <property type="entry name" value="C1.7:_P-type_atpase_like"/>
    <property type="match status" value="1"/>
</dbReference>
<dbReference type="PANTHER" id="PTHR48085">
    <property type="entry name" value="CADMIUM/ZINC-TRANSPORTING ATPASE HMA2-RELATED"/>
    <property type="match status" value="1"/>
</dbReference>
<dbReference type="GO" id="GO:0005524">
    <property type="term" value="F:ATP binding"/>
    <property type="evidence" value="ECO:0007669"/>
    <property type="project" value="UniProtKB-UniRule"/>
</dbReference>
<evidence type="ECO:0000256" key="2">
    <source>
        <dbReference type="ARBA" id="ARBA00006024"/>
    </source>
</evidence>
<comment type="catalytic activity">
    <reaction evidence="8">
        <text>Zn(2+)(in) + ATP + H2O = Zn(2+)(out) + ADP + phosphate + H(+)</text>
        <dbReference type="Rhea" id="RHEA:20621"/>
        <dbReference type="ChEBI" id="CHEBI:15377"/>
        <dbReference type="ChEBI" id="CHEBI:15378"/>
        <dbReference type="ChEBI" id="CHEBI:29105"/>
        <dbReference type="ChEBI" id="CHEBI:30616"/>
        <dbReference type="ChEBI" id="CHEBI:43474"/>
        <dbReference type="ChEBI" id="CHEBI:456216"/>
        <dbReference type="EC" id="7.2.2.12"/>
    </reaction>
</comment>
<keyword evidence="9" id="KW-0067">ATP-binding</keyword>
<dbReference type="InterPro" id="IPR051014">
    <property type="entry name" value="Cation_Transport_ATPase_IB"/>
</dbReference>
<evidence type="ECO:0000256" key="7">
    <source>
        <dbReference type="ARBA" id="ARBA00039097"/>
    </source>
</evidence>
<evidence type="ECO:0000259" key="11">
    <source>
        <dbReference type="Pfam" id="PF00122"/>
    </source>
</evidence>
<dbReference type="GO" id="GO:0016463">
    <property type="term" value="F:P-type zinc transporter activity"/>
    <property type="evidence" value="ECO:0007669"/>
    <property type="project" value="UniProtKB-EC"/>
</dbReference>
<evidence type="ECO:0000313" key="13">
    <source>
        <dbReference type="Proteomes" id="UP000245506"/>
    </source>
</evidence>
<evidence type="ECO:0000256" key="3">
    <source>
        <dbReference type="ARBA" id="ARBA00022692"/>
    </source>
</evidence>
<sequence>MAFITLAVLSFAGGLLYSKDKSNNKGVSVIKRAQKQLAPIKAHKNSLKIFTDESDNSEDTEQALADKRELKKTLTIFAGSSTLAIGGSLFFPPLALLSIPGAVYLLRDVYINTGKTLVKGRKLSVDPLMAIFTTSMLFQGYFVVSHFFISLYILNRQLVKRVRQESKKNIIDVFRDQPRTAWTIIDGSEIELPVEQIQEGDIIVVKTGESIPVDGEIISGFASIDQHMLTGESQPTEKTEGDTVFACTVLLTGAVQIKVEKTGEATASARIGQILNDTVDFKTQKQLWAERFTDQTVLPTLGLSAITLALAGPIPALIVINSHFRYRLTLATSTCALTFLNLAAQKGLLLKSGVVLENMQTVDTVVFDKTGTLTLETPHVVNVSTFDSWDANTIVGLAASIEARQSHPVAKAICSHAESLDLTLEESVDASYQIGYGLVASIDAKQIQVGSLRYAKQQGLTIPDALLEQEAHCHEVGNSLIVVSINNSIAGAIELQATLREETESVIKALREQGLSLHIISGDHPAPTKMLANTLGIDNYHAEVLPENKAAIIKQLQDEGRSVCFIGDGINDAIALKEAAVSVSLRGASSVATDTAEVILMDQDLNRLCDLFQLAKEYDQNVTTTSRMITVPSVMNLALAFVPQFGLTASMSLSAASVLAGFGSSMMPLLKHQQQLNSDAEESDITPSTPPANRLETT</sequence>
<evidence type="ECO:0000256" key="4">
    <source>
        <dbReference type="ARBA" id="ARBA00022967"/>
    </source>
</evidence>
<keyword evidence="5 9" id="KW-1133">Transmembrane helix</keyword>
<dbReference type="OrthoDB" id="9814270at2"/>
<dbReference type="GO" id="GO:0046872">
    <property type="term" value="F:metal ion binding"/>
    <property type="evidence" value="ECO:0007669"/>
    <property type="project" value="UniProtKB-KW"/>
</dbReference>
<keyword evidence="3 9" id="KW-0812">Transmembrane</keyword>
<dbReference type="Gene3D" id="3.40.1110.10">
    <property type="entry name" value="Calcium-transporting ATPase, cytoplasmic domain N"/>
    <property type="match status" value="1"/>
</dbReference>
<evidence type="ECO:0000256" key="1">
    <source>
        <dbReference type="ARBA" id="ARBA00004370"/>
    </source>
</evidence>
<dbReference type="NCBIfam" id="TIGR01494">
    <property type="entry name" value="ATPase_P-type"/>
    <property type="match status" value="1"/>
</dbReference>
<dbReference type="AlphaFoldDB" id="A0A317CEG2"/>
<dbReference type="RefSeq" id="WP_109822845.1">
    <property type="nucleotide sequence ID" value="NZ_QGKL01000023.1"/>
</dbReference>
<dbReference type="NCBIfam" id="TIGR01525">
    <property type="entry name" value="ATPase-IB_hvy"/>
    <property type="match status" value="1"/>
</dbReference>
<dbReference type="Gene3D" id="3.40.50.1000">
    <property type="entry name" value="HAD superfamily/HAD-like"/>
    <property type="match status" value="1"/>
</dbReference>
<feature type="transmembrane region" description="Helical" evidence="9">
    <location>
        <begin position="127"/>
        <end position="154"/>
    </location>
</feature>
<comment type="similarity">
    <text evidence="2 9">Belongs to the cation transport ATPase (P-type) (TC 3.A.3) family. Type IB subfamily.</text>
</comment>
<feature type="region of interest" description="Disordered" evidence="10">
    <location>
        <begin position="673"/>
        <end position="698"/>
    </location>
</feature>
<evidence type="ECO:0000256" key="5">
    <source>
        <dbReference type="ARBA" id="ARBA00022989"/>
    </source>
</evidence>
<dbReference type="InterPro" id="IPR001757">
    <property type="entry name" value="P_typ_ATPase"/>
</dbReference>
<keyword evidence="9" id="KW-0479">Metal-binding</keyword>
<dbReference type="EMBL" id="QGKL01000023">
    <property type="protein sequence ID" value="PWQ97075.1"/>
    <property type="molecule type" value="Genomic_DNA"/>
</dbReference>
<dbReference type="PROSITE" id="PS01229">
    <property type="entry name" value="COF_2"/>
    <property type="match status" value="1"/>
</dbReference>
<dbReference type="EC" id="7.2.2.12" evidence="7"/>
<name>A0A317CEG2_9GAMM</name>
<evidence type="ECO:0000256" key="9">
    <source>
        <dbReference type="RuleBase" id="RU362081"/>
    </source>
</evidence>
<dbReference type="Pfam" id="PF00122">
    <property type="entry name" value="E1-E2_ATPase"/>
    <property type="match status" value="1"/>
</dbReference>
<evidence type="ECO:0000256" key="8">
    <source>
        <dbReference type="ARBA" id="ARBA00047308"/>
    </source>
</evidence>
<dbReference type="InterPro" id="IPR023299">
    <property type="entry name" value="ATPase_P-typ_cyto_dom_N"/>
</dbReference>
<evidence type="ECO:0000256" key="6">
    <source>
        <dbReference type="ARBA" id="ARBA00023136"/>
    </source>
</evidence>
<dbReference type="SFLD" id="SFLDF00027">
    <property type="entry name" value="p-type_atpase"/>
    <property type="match status" value="1"/>
</dbReference>
<dbReference type="SFLD" id="SFLDS00003">
    <property type="entry name" value="Haloacid_Dehalogenase"/>
    <property type="match status" value="1"/>
</dbReference>
<keyword evidence="6 9" id="KW-0472">Membrane</keyword>
<organism evidence="12 13">
    <name type="scientific">Leucothrix arctica</name>
    <dbReference type="NCBI Taxonomy" id="1481894"/>
    <lineage>
        <taxon>Bacteria</taxon>
        <taxon>Pseudomonadati</taxon>
        <taxon>Pseudomonadota</taxon>
        <taxon>Gammaproteobacteria</taxon>
        <taxon>Thiotrichales</taxon>
        <taxon>Thiotrichaceae</taxon>
        <taxon>Leucothrix</taxon>
    </lineage>
</organism>
<dbReference type="InterPro" id="IPR023214">
    <property type="entry name" value="HAD_sf"/>
</dbReference>
<dbReference type="PROSITE" id="PS00154">
    <property type="entry name" value="ATPASE_E1_E2"/>
    <property type="match status" value="1"/>
</dbReference>
<dbReference type="InterPro" id="IPR008250">
    <property type="entry name" value="ATPase_P-typ_transduc_dom_A_sf"/>
</dbReference>
<keyword evidence="9" id="KW-0547">Nucleotide-binding</keyword>
<comment type="caution">
    <text evidence="9">Lacks conserved residue(s) required for the propagation of feature annotation.</text>
</comment>
<dbReference type="GO" id="GO:0005886">
    <property type="term" value="C:plasma membrane"/>
    <property type="evidence" value="ECO:0007669"/>
    <property type="project" value="UniProtKB-SubCell"/>
</dbReference>
<dbReference type="InterPro" id="IPR018303">
    <property type="entry name" value="ATPase_P-typ_P_site"/>
</dbReference>
<dbReference type="InterPro" id="IPR036412">
    <property type="entry name" value="HAD-like_sf"/>
</dbReference>
<feature type="transmembrane region" description="Helical" evidence="9">
    <location>
        <begin position="83"/>
        <end position="106"/>
    </location>
</feature>
<dbReference type="SUPFAM" id="SSF56784">
    <property type="entry name" value="HAD-like"/>
    <property type="match status" value="1"/>
</dbReference>
<dbReference type="SUPFAM" id="SSF81653">
    <property type="entry name" value="Calcium ATPase, transduction domain A"/>
    <property type="match status" value="1"/>
</dbReference>
<keyword evidence="4" id="KW-1278">Translocase</keyword>
<dbReference type="GO" id="GO:0016887">
    <property type="term" value="F:ATP hydrolysis activity"/>
    <property type="evidence" value="ECO:0007669"/>
    <property type="project" value="InterPro"/>
</dbReference>
<evidence type="ECO:0000313" key="12">
    <source>
        <dbReference type="EMBL" id="PWQ97075.1"/>
    </source>
</evidence>
<gene>
    <name evidence="12" type="ORF">DKT75_07705</name>
</gene>
<evidence type="ECO:0000256" key="10">
    <source>
        <dbReference type="SAM" id="MobiDB-lite"/>
    </source>
</evidence>
<protein>
    <recommendedName>
        <fullName evidence="7">P-type Zn(2+) transporter</fullName>
        <ecNumber evidence="7">7.2.2.12</ecNumber>
    </recommendedName>
</protein>
<dbReference type="Pfam" id="PF00702">
    <property type="entry name" value="Hydrolase"/>
    <property type="match status" value="1"/>
</dbReference>
<keyword evidence="13" id="KW-1185">Reference proteome</keyword>
<dbReference type="Gene3D" id="2.70.150.10">
    <property type="entry name" value="Calcium-transporting ATPase, cytoplasmic transduction domain A"/>
    <property type="match status" value="1"/>
</dbReference>
<dbReference type="PRINTS" id="PR00119">
    <property type="entry name" value="CATATPASE"/>
</dbReference>